<dbReference type="AlphaFoldDB" id="A0A165RQF5"/>
<dbReference type="Proteomes" id="UP000076727">
    <property type="component" value="Unassembled WGS sequence"/>
</dbReference>
<evidence type="ECO:0000313" key="2">
    <source>
        <dbReference type="Proteomes" id="UP000076727"/>
    </source>
</evidence>
<dbReference type="SUPFAM" id="SSF52047">
    <property type="entry name" value="RNI-like"/>
    <property type="match status" value="1"/>
</dbReference>
<proteinExistence type="predicted"/>
<evidence type="ECO:0008006" key="3">
    <source>
        <dbReference type="Google" id="ProtNLM"/>
    </source>
</evidence>
<name>A0A165RQF5_9APHY</name>
<keyword evidence="2" id="KW-1185">Reference proteome</keyword>
<dbReference type="OrthoDB" id="2734547at2759"/>
<gene>
    <name evidence="1" type="ORF">DAEQUDRAFT_764260</name>
</gene>
<sequence>MPPRLPPELLEIVLDHLHDHAATLGTCALACRAFAHIARFHRFHAVKVDSTARAIGLRELLAPSEDLGSLIQSLKLVGYYSTSISELLLYLPSLHGLVELRLSRFTFTPDSTDHALLALEFPALRRLHLHSCEAFLYRNLTALVSSIPSLDTLGIENVIVLEPGPPDDLQPPPATLRTLDLYVPSYVNYALWRQKHIFLWLLRHPAPQQIHTLRIACCSTPAPLQAMLRAYGPIDVHPPATDSDGRPGGHGETPLALSVCTQLHTVTLHYVIYSKCWPGNPHLSGIRELLAQLEAPSLTTITLSVHTSISRDQHLQSVTANHVQWVELRALDWAGLEALLLQPKFRGLERFVLNGRGSSSALRTFLRSKCPELYKRSII</sequence>
<dbReference type="Gene3D" id="3.80.10.10">
    <property type="entry name" value="Ribonuclease Inhibitor"/>
    <property type="match status" value="1"/>
</dbReference>
<protein>
    <recommendedName>
        <fullName evidence="3">F-box domain-containing protein</fullName>
    </recommendedName>
</protein>
<accession>A0A165RQF5</accession>
<dbReference type="EMBL" id="KV429048">
    <property type="protein sequence ID" value="KZT71036.1"/>
    <property type="molecule type" value="Genomic_DNA"/>
</dbReference>
<dbReference type="InterPro" id="IPR032675">
    <property type="entry name" value="LRR_dom_sf"/>
</dbReference>
<organism evidence="1 2">
    <name type="scientific">Daedalea quercina L-15889</name>
    <dbReference type="NCBI Taxonomy" id="1314783"/>
    <lineage>
        <taxon>Eukaryota</taxon>
        <taxon>Fungi</taxon>
        <taxon>Dikarya</taxon>
        <taxon>Basidiomycota</taxon>
        <taxon>Agaricomycotina</taxon>
        <taxon>Agaricomycetes</taxon>
        <taxon>Polyporales</taxon>
        <taxon>Fomitopsis</taxon>
    </lineage>
</organism>
<evidence type="ECO:0000313" key="1">
    <source>
        <dbReference type="EMBL" id="KZT71036.1"/>
    </source>
</evidence>
<reference evidence="1 2" key="1">
    <citation type="journal article" date="2016" name="Mol. Biol. Evol.">
        <title>Comparative Genomics of Early-Diverging Mushroom-Forming Fungi Provides Insights into the Origins of Lignocellulose Decay Capabilities.</title>
        <authorList>
            <person name="Nagy L.G."/>
            <person name="Riley R."/>
            <person name="Tritt A."/>
            <person name="Adam C."/>
            <person name="Daum C."/>
            <person name="Floudas D."/>
            <person name="Sun H."/>
            <person name="Yadav J.S."/>
            <person name="Pangilinan J."/>
            <person name="Larsson K.H."/>
            <person name="Matsuura K."/>
            <person name="Barry K."/>
            <person name="Labutti K."/>
            <person name="Kuo R."/>
            <person name="Ohm R.A."/>
            <person name="Bhattacharya S.S."/>
            <person name="Shirouzu T."/>
            <person name="Yoshinaga Y."/>
            <person name="Martin F.M."/>
            <person name="Grigoriev I.V."/>
            <person name="Hibbett D.S."/>
        </authorList>
    </citation>
    <scope>NUCLEOTIDE SEQUENCE [LARGE SCALE GENOMIC DNA]</scope>
    <source>
        <strain evidence="1 2">L-15889</strain>
    </source>
</reference>